<reference evidence="3" key="2">
    <citation type="submission" date="2015-01" db="EMBL/GenBank/DDBJ databases">
        <title>Evolutionary Origins and Diversification of the Mycorrhizal Mutualists.</title>
        <authorList>
            <consortium name="DOE Joint Genome Institute"/>
            <consortium name="Mycorrhizal Genomics Consortium"/>
            <person name="Kohler A."/>
            <person name="Kuo A."/>
            <person name="Nagy L.G."/>
            <person name="Floudas D."/>
            <person name="Copeland A."/>
            <person name="Barry K.W."/>
            <person name="Cichocki N."/>
            <person name="Veneault-Fourrey C."/>
            <person name="LaButti K."/>
            <person name="Lindquist E.A."/>
            <person name="Lipzen A."/>
            <person name="Lundell T."/>
            <person name="Morin E."/>
            <person name="Murat C."/>
            <person name="Riley R."/>
            <person name="Ohm R."/>
            <person name="Sun H."/>
            <person name="Tunlid A."/>
            <person name="Henrissat B."/>
            <person name="Grigoriev I.V."/>
            <person name="Hibbett D.S."/>
            <person name="Martin F."/>
        </authorList>
    </citation>
    <scope>NUCLEOTIDE SEQUENCE [LARGE SCALE GENOMIC DNA]</scope>
    <source>
        <strain evidence="3">F 1598</strain>
    </source>
</reference>
<feature type="region of interest" description="Disordered" evidence="1">
    <location>
        <begin position="1"/>
        <end position="23"/>
    </location>
</feature>
<organism evidence="2 3">
    <name type="scientific">Piloderma croceum (strain F 1598)</name>
    <dbReference type="NCBI Taxonomy" id="765440"/>
    <lineage>
        <taxon>Eukaryota</taxon>
        <taxon>Fungi</taxon>
        <taxon>Dikarya</taxon>
        <taxon>Basidiomycota</taxon>
        <taxon>Agaricomycotina</taxon>
        <taxon>Agaricomycetes</taxon>
        <taxon>Agaricomycetidae</taxon>
        <taxon>Atheliales</taxon>
        <taxon>Atheliaceae</taxon>
        <taxon>Piloderma</taxon>
    </lineage>
</organism>
<dbReference type="InParanoid" id="A0A0C3C815"/>
<evidence type="ECO:0000256" key="1">
    <source>
        <dbReference type="SAM" id="MobiDB-lite"/>
    </source>
</evidence>
<accession>A0A0C3C815</accession>
<name>A0A0C3C815_PILCF</name>
<dbReference type="OrthoDB" id="3063862at2759"/>
<reference evidence="2 3" key="1">
    <citation type="submission" date="2014-04" db="EMBL/GenBank/DDBJ databases">
        <authorList>
            <consortium name="DOE Joint Genome Institute"/>
            <person name="Kuo A."/>
            <person name="Tarkka M."/>
            <person name="Buscot F."/>
            <person name="Kohler A."/>
            <person name="Nagy L.G."/>
            <person name="Floudas D."/>
            <person name="Copeland A."/>
            <person name="Barry K.W."/>
            <person name="Cichocki N."/>
            <person name="Veneault-Fourrey C."/>
            <person name="LaButti K."/>
            <person name="Lindquist E.A."/>
            <person name="Lipzen A."/>
            <person name="Lundell T."/>
            <person name="Morin E."/>
            <person name="Murat C."/>
            <person name="Sun H."/>
            <person name="Tunlid A."/>
            <person name="Henrissat B."/>
            <person name="Grigoriev I.V."/>
            <person name="Hibbett D.S."/>
            <person name="Martin F."/>
            <person name="Nordberg H.P."/>
            <person name="Cantor M.N."/>
            <person name="Hua S.X."/>
        </authorList>
    </citation>
    <scope>NUCLEOTIDE SEQUENCE [LARGE SCALE GENOMIC DNA]</scope>
    <source>
        <strain evidence="2 3">F 1598</strain>
    </source>
</reference>
<evidence type="ECO:0000313" key="3">
    <source>
        <dbReference type="Proteomes" id="UP000054166"/>
    </source>
</evidence>
<dbReference type="HOGENOM" id="CLU_1253275_0_0_1"/>
<proteinExistence type="predicted"/>
<evidence type="ECO:0000313" key="2">
    <source>
        <dbReference type="EMBL" id="KIM85832.1"/>
    </source>
</evidence>
<dbReference type="AlphaFoldDB" id="A0A0C3C815"/>
<dbReference type="EMBL" id="KN832984">
    <property type="protein sequence ID" value="KIM85832.1"/>
    <property type="molecule type" value="Genomic_DNA"/>
</dbReference>
<gene>
    <name evidence="2" type="ORF">PILCRDRAFT_817067</name>
</gene>
<dbReference type="Proteomes" id="UP000054166">
    <property type="component" value="Unassembled WGS sequence"/>
</dbReference>
<dbReference type="STRING" id="765440.A0A0C3C815"/>
<protein>
    <submittedName>
        <fullName evidence="2">Uncharacterized protein</fullName>
    </submittedName>
</protein>
<keyword evidence="3" id="KW-1185">Reference proteome</keyword>
<sequence>MDITFSFQDDDQPKTKKKKKNAPKTLYANVHRDTNIQDLHARWPCARPACGSSYCFVNEKGEHIPLSHEMIDVWAMSMLKGAEHSTLEKPPSHKSFDPSIISPVLHQRKEAQEAKKAAASTGVVGAADILTGFATLATALRAPAPAPALPPYPFMPHNIGVPPASLSLLPVARTAGPSLALEDFCSQYQVDLAVRQKLFDEGYKTSHHLQYATVLELKEVGFRIGEIASLKDAFARWSIPSD</sequence>